<keyword evidence="3" id="KW-1185">Reference proteome</keyword>
<reference evidence="2" key="1">
    <citation type="journal article" date="2021" name="Sci. Adv.">
        <title>The American lobster genome reveals insights on longevity, neural, and immune adaptations.</title>
        <authorList>
            <person name="Polinski J.M."/>
            <person name="Zimin A.V."/>
            <person name="Clark K.F."/>
            <person name="Kohn A.B."/>
            <person name="Sadowski N."/>
            <person name="Timp W."/>
            <person name="Ptitsyn A."/>
            <person name="Khanna P."/>
            <person name="Romanova D.Y."/>
            <person name="Williams P."/>
            <person name="Greenwood S.J."/>
            <person name="Moroz L.L."/>
            <person name="Walt D.R."/>
            <person name="Bodnar A.G."/>
        </authorList>
    </citation>
    <scope>NUCLEOTIDE SEQUENCE</scope>
    <source>
        <strain evidence="2">GMGI-L3</strain>
    </source>
</reference>
<evidence type="ECO:0000313" key="3">
    <source>
        <dbReference type="Proteomes" id="UP000747542"/>
    </source>
</evidence>
<evidence type="ECO:0000256" key="1">
    <source>
        <dbReference type="SAM" id="SignalP"/>
    </source>
</evidence>
<dbReference type="Proteomes" id="UP000747542">
    <property type="component" value="Unassembled WGS sequence"/>
</dbReference>
<dbReference type="AlphaFoldDB" id="A0A8J5NBH9"/>
<comment type="caution">
    <text evidence="2">The sequence shown here is derived from an EMBL/GenBank/DDBJ whole genome shotgun (WGS) entry which is preliminary data.</text>
</comment>
<feature type="chain" id="PRO_5035307751" evidence="1">
    <location>
        <begin position="26"/>
        <end position="296"/>
    </location>
</feature>
<dbReference type="EMBL" id="JAHLQT010003582">
    <property type="protein sequence ID" value="KAG7176248.1"/>
    <property type="molecule type" value="Genomic_DNA"/>
</dbReference>
<organism evidence="2 3">
    <name type="scientific">Homarus americanus</name>
    <name type="common">American lobster</name>
    <dbReference type="NCBI Taxonomy" id="6706"/>
    <lineage>
        <taxon>Eukaryota</taxon>
        <taxon>Metazoa</taxon>
        <taxon>Ecdysozoa</taxon>
        <taxon>Arthropoda</taxon>
        <taxon>Crustacea</taxon>
        <taxon>Multicrustacea</taxon>
        <taxon>Malacostraca</taxon>
        <taxon>Eumalacostraca</taxon>
        <taxon>Eucarida</taxon>
        <taxon>Decapoda</taxon>
        <taxon>Pleocyemata</taxon>
        <taxon>Astacidea</taxon>
        <taxon>Nephropoidea</taxon>
        <taxon>Nephropidae</taxon>
        <taxon>Homarus</taxon>
    </lineage>
</organism>
<keyword evidence="1" id="KW-0732">Signal</keyword>
<sequence>MLTNSLVKMVVVSVVLLAFAAPSHSFFLNHLYDSISNSFYDHFVEPIVEVTIGGGTGIVYNALTHNFLGLQPHIRRVWRTVVVDGGGFVISGIASGIWDIAVGIVRGIGRIVKTFAQNLWNMQYNLIYYGFRLLNPFSFVPDVNVLVLSDVDVAKNIKVANGSNAKSNREGVTVLRGRRAVGIEYQNLRYDFLSATLHDPMQCLPLVLCAIHADPDDLITAKEAAFRKTFRPYFTQQPIPDWAEQYVHAADIGATTKSTDSCREAYPFCGFSQYYLRKLITQAMNSEGRSLLQTYK</sequence>
<feature type="signal peptide" evidence="1">
    <location>
        <begin position="1"/>
        <end position="25"/>
    </location>
</feature>
<evidence type="ECO:0000313" key="2">
    <source>
        <dbReference type="EMBL" id="KAG7176248.1"/>
    </source>
</evidence>
<dbReference type="OrthoDB" id="6379497at2759"/>
<name>A0A8J5NBH9_HOMAM</name>
<accession>A0A8J5NBH9</accession>
<gene>
    <name evidence="2" type="ORF">Hamer_G009026</name>
</gene>
<proteinExistence type="predicted"/>
<protein>
    <submittedName>
        <fullName evidence="2">Uncharacterized protein</fullName>
    </submittedName>
</protein>